<protein>
    <submittedName>
        <fullName evidence="1">Uncharacterized protein</fullName>
    </submittedName>
</protein>
<keyword evidence="2" id="KW-1185">Reference proteome</keyword>
<dbReference type="Pfam" id="PF01107">
    <property type="entry name" value="MP"/>
    <property type="match status" value="1"/>
</dbReference>
<name>A0AAV1AP72_VICFA</name>
<dbReference type="InterPro" id="IPR028919">
    <property type="entry name" value="Viral_movement"/>
</dbReference>
<sequence length="217" mass="25070">MAAALSHADANTDAVGEDEYKIVHFTYSINKHSIKKIPTGNIYKQTLLSGFNFTKNYKIITAKKKLYIHENHCEDIYLLSRDNIRSYRSKYQFLHIGLVQFSIEMNPWCDRRHMRVRLRDSKYSNVGDSILVCFETPVKEGSMKFNWFPNFSTTLFDLGNSNGLIVTIDPSDSTDLTVKYRVCYKLMKKALKPDYLFGNPVVEVNTEITNFVVPQIS</sequence>
<organism evidence="1 2">
    <name type="scientific">Vicia faba</name>
    <name type="common">Broad bean</name>
    <name type="synonym">Faba vulgaris</name>
    <dbReference type="NCBI Taxonomy" id="3906"/>
    <lineage>
        <taxon>Eukaryota</taxon>
        <taxon>Viridiplantae</taxon>
        <taxon>Streptophyta</taxon>
        <taxon>Embryophyta</taxon>
        <taxon>Tracheophyta</taxon>
        <taxon>Spermatophyta</taxon>
        <taxon>Magnoliopsida</taxon>
        <taxon>eudicotyledons</taxon>
        <taxon>Gunneridae</taxon>
        <taxon>Pentapetalae</taxon>
        <taxon>rosids</taxon>
        <taxon>fabids</taxon>
        <taxon>Fabales</taxon>
        <taxon>Fabaceae</taxon>
        <taxon>Papilionoideae</taxon>
        <taxon>50 kb inversion clade</taxon>
        <taxon>NPAAA clade</taxon>
        <taxon>Hologalegina</taxon>
        <taxon>IRL clade</taxon>
        <taxon>Fabeae</taxon>
        <taxon>Vicia</taxon>
    </lineage>
</organism>
<evidence type="ECO:0000313" key="1">
    <source>
        <dbReference type="EMBL" id="CAI8612391.1"/>
    </source>
</evidence>
<gene>
    <name evidence="1" type="ORF">VFH_V032280</name>
</gene>
<accession>A0AAV1AP72</accession>
<proteinExistence type="predicted"/>
<dbReference type="AlphaFoldDB" id="A0AAV1AP72"/>
<reference evidence="1 2" key="1">
    <citation type="submission" date="2023-01" db="EMBL/GenBank/DDBJ databases">
        <authorList>
            <person name="Kreplak J."/>
        </authorList>
    </citation>
    <scope>NUCLEOTIDE SEQUENCE [LARGE SCALE GENOMIC DNA]</scope>
</reference>
<evidence type="ECO:0000313" key="2">
    <source>
        <dbReference type="Proteomes" id="UP001157006"/>
    </source>
</evidence>
<dbReference type="Proteomes" id="UP001157006">
    <property type="component" value="Chromosome 5"/>
</dbReference>
<dbReference type="EMBL" id="OX451740">
    <property type="protein sequence ID" value="CAI8612391.1"/>
    <property type="molecule type" value="Genomic_DNA"/>
</dbReference>